<organism evidence="1 2">
    <name type="scientific">Naganishia onofrii</name>
    <dbReference type="NCBI Taxonomy" id="1851511"/>
    <lineage>
        <taxon>Eukaryota</taxon>
        <taxon>Fungi</taxon>
        <taxon>Dikarya</taxon>
        <taxon>Basidiomycota</taxon>
        <taxon>Agaricomycotina</taxon>
        <taxon>Tremellomycetes</taxon>
        <taxon>Filobasidiales</taxon>
        <taxon>Filobasidiaceae</taxon>
        <taxon>Naganishia</taxon>
    </lineage>
</organism>
<dbReference type="Proteomes" id="UP001234202">
    <property type="component" value="Unassembled WGS sequence"/>
</dbReference>
<accession>A0ACC2XWP4</accession>
<evidence type="ECO:0000313" key="2">
    <source>
        <dbReference type="Proteomes" id="UP001234202"/>
    </source>
</evidence>
<proteinExistence type="predicted"/>
<comment type="caution">
    <text evidence="1">The sequence shown here is derived from an EMBL/GenBank/DDBJ whole genome shotgun (WGS) entry which is preliminary data.</text>
</comment>
<sequence length="465" mass="52926">MSYVPPHLRDRTLMSTQQPTPSGTRYLLPNPSSVHGQSRNPHSTTNNTGAYGLGASRHATGSFKAPSPRPSRRFETGSVLESNPNDIKPRRLNAGTASSGGRDDQKSLADRLTTEMELLGTVSRSGGVGDENDALKDFLIQQKYRNWIQTKLDDYEKRFPEYRSAQIQPMAKEALEIMNNILIYFRKLREGLIASRRVDDFAIEVYETSALYAIKARNHPQIISSLSVLVPNAYIVAARSQRTTAEAQLPLSETMQKLDLTDSARDQTELERSDRRGLFTSLLLLYDIVYRQSQRDFTTRYFSLTDPDISSQGRRRRRHHNKTESVFINAQDPHMRYAWDVRQAISQTSTLRFNALSQPIVRLRRTSNSVSTEHDIYATDPHQRIILSWATESIRKETWNIVQKAYHPQLGLGLEWCARLLLFSHETSKEGVEEGEAEQQAYLVDTREWIASHGGRVDSAKVFPT</sequence>
<dbReference type="EMBL" id="JASBWV010000001">
    <property type="protein sequence ID" value="KAJ9128073.1"/>
    <property type="molecule type" value="Genomic_DNA"/>
</dbReference>
<name>A0ACC2XWP4_9TREE</name>
<gene>
    <name evidence="1" type="ORF">QFC24_000364</name>
</gene>
<protein>
    <submittedName>
        <fullName evidence="1">Uncharacterized protein</fullName>
    </submittedName>
</protein>
<reference evidence="1" key="1">
    <citation type="submission" date="2023-04" db="EMBL/GenBank/DDBJ databases">
        <title>Draft Genome sequencing of Naganishia species isolated from polar environments using Oxford Nanopore Technology.</title>
        <authorList>
            <person name="Leo P."/>
            <person name="Venkateswaran K."/>
        </authorList>
    </citation>
    <scope>NUCLEOTIDE SEQUENCE</scope>
    <source>
        <strain evidence="1">DBVPG 5303</strain>
    </source>
</reference>
<evidence type="ECO:0000313" key="1">
    <source>
        <dbReference type="EMBL" id="KAJ9128073.1"/>
    </source>
</evidence>
<keyword evidence="2" id="KW-1185">Reference proteome</keyword>